<dbReference type="EMBL" id="CAEY01000697">
    <property type="status" value="NOT_ANNOTATED_CDS"/>
    <property type="molecule type" value="Genomic_DNA"/>
</dbReference>
<dbReference type="Proteomes" id="UP000015104">
    <property type="component" value="Unassembled WGS sequence"/>
</dbReference>
<protein>
    <recommendedName>
        <fullName evidence="1">F5/8 type C domain-containing protein</fullName>
    </recommendedName>
</protein>
<dbReference type="KEGG" id="tut:107368316"/>
<dbReference type="InterPro" id="IPR008979">
    <property type="entry name" value="Galactose-bd-like_sf"/>
</dbReference>
<evidence type="ECO:0000313" key="2">
    <source>
        <dbReference type="EnsemblMetazoa" id="tetur26g01980.1"/>
    </source>
</evidence>
<dbReference type="HOGENOM" id="CLU_422952_0_0_1"/>
<dbReference type="PROSITE" id="PS50022">
    <property type="entry name" value="FA58C_3"/>
    <property type="match status" value="1"/>
</dbReference>
<gene>
    <name evidence="2" type="primary">107368316</name>
</gene>
<feature type="domain" description="F5/8 type C" evidence="1">
    <location>
        <begin position="1421"/>
        <end position="1582"/>
    </location>
</feature>
<dbReference type="OMA" id="ASISMEW"/>
<name>T1KY01_TETUR</name>
<sequence length="1735" mass="190918">MAFSDLTVYGKISIICATIIGLINLTSIDCRDFYDQSTPISKEILIDLNDLNPSEPIFNPSSVFPAVKVDSLTSVEYTLKQNNDQQKRFTIDRLTGDLFVSSVERLAEPIETLIITRKYNHNSNLPKNEDKSKIDEIELTVKFGGLNEIRRVKRAAKNDNTEAPRLQFNLQLLRGDTEACQPGDSLDYSVTVQLPKGKENDLYIEIFTRKSLNPAHVPILSLFNVTLSHDKKIILPKSTSDPKLSTSKTNPNIYDRVTINLDGIENTGSTGNTLTIKFSVVMAYSDEAKTGSKHMLSIGAEYQANRFIWIGQDQIIYNKAKTDPVITGTLTGPEELILGSAAVYSLRTKMALRSDVITVEATVPNHKWAPENKISLGQIGIGAMGSNFAALPKDPTHYEIERFNSISKKSVYRSLLKLGVTTSLAASRGHLERNTEDEANTFEFKIPVYGLTYDVNNGSTANLTVRLVFGSKVRFTQTILIKLISKMSAASSTPVMSYSPVTGLTGDYLPKTVSPGDLTSIFLNVTLSQPETLTDLEVILKDAGPGSSIDSCGCQFLPGQSSPNIPYLNTSWFQPKQSQNDLIFTFEKVNVVNLYPSLTENIVSIEMAVQINANESLGGAMISIEVRPLGSSEGKFYETNVTIVPAKPEESAPLKMAFDKVVPWKEIHGEGGIAFEGELVLPPNANFSSVDLSIREIDSPTTALEICRVTIVTIGNSLPCTKALEPSLATHVANLPGNLSQTKTISFGDVCSKYAPNKAAIAATKDRTINAFIAIKGIEGIDTSSNRTLEVTWTGDPSGPWVQRLTIPIVLGAEIPTVASKLPKILVTKTTPGSTGVGQPTTGSIMMLLATQSTADYTIEVFPTQPDSNSSICSIWIKSVGHNMACFDGKPSTVLETRRMGLNSKATLHLGVISNLGPLREPLPTEEEEEADKIRLMTMVVLSQTATTDERFDVVIKSGKHSERSAFLVPINRFPKPLKSKADGFEIIDGVDEKLRVPIGGPASVRMRIMVKPNSMVQPVLTFTPSKWYNITDFEVSSIGQNYPCYSPFLTSKDLAKGSFALGVISNANVNKSSEANWIEVTAAIKVSPSATPGQLIKFEVNLEIPGAELSDKYESKLLAVKNIDPIVPTLVWINETVLEEQLSVRETRWITFNITTNPDWRSRFTVDATGEIIDGRPIVSVRDVRVSRLGRNLPGSLPPTVNVILNTTENRITGVFDYTANFGFSHRIDAALEGDDTIEIEVLVQMMSHSAALNGGEPRANRVTLRFMVESNQGLQVLAQGDRFVKTIPGTLSAALMDIESEINGPHRIFTRGETAPIRVAVKHADVSRYEPLEGNIRVYMPPYVALKSLVNSSRMVTVNQPSNKTYFDIKVPVVLFWETVNIDLNLIIDPDKLIGYGRGNIPTTLLITMFEGTKLISKFYHISLTYKSDDCFNQIELEDCQITGSSGINKTFGPAQSKLSSGSVWIASPASPFTNDFLEYDLLTRTRITGIQLVQPSTFKRLIRSFHLETSEDLSIWQPATPTIQVSSMSVPAKGVEGLVEVQVSGYNVETRYLRFIIDSLGPYSDPTDLMGVKVGLLGCRLPGSLGTCDNTKWTWYDEDEQHKTKHFLYAPDHATLYGCQFQNHPNNTECFRSKNGGDSWFKLPSLVHSLIGYHSATGRVIGRDSSRGKLIYTKDGTKWSPMSTKESTAIQDSPDSLIPVKVIGQSWDKFRFTSFDIKYSGHSKLQWISSCH</sequence>
<dbReference type="Gene3D" id="2.60.120.260">
    <property type="entry name" value="Galactose-binding domain-like"/>
    <property type="match status" value="1"/>
</dbReference>
<organism evidence="2 3">
    <name type="scientific">Tetranychus urticae</name>
    <name type="common">Two-spotted spider mite</name>
    <dbReference type="NCBI Taxonomy" id="32264"/>
    <lineage>
        <taxon>Eukaryota</taxon>
        <taxon>Metazoa</taxon>
        <taxon>Ecdysozoa</taxon>
        <taxon>Arthropoda</taxon>
        <taxon>Chelicerata</taxon>
        <taxon>Arachnida</taxon>
        <taxon>Acari</taxon>
        <taxon>Acariformes</taxon>
        <taxon>Trombidiformes</taxon>
        <taxon>Prostigmata</taxon>
        <taxon>Eleutherengona</taxon>
        <taxon>Raphignathae</taxon>
        <taxon>Tetranychoidea</taxon>
        <taxon>Tetranychidae</taxon>
        <taxon>Tetranychus</taxon>
    </lineage>
</organism>
<accession>T1KY01</accession>
<evidence type="ECO:0000259" key="1">
    <source>
        <dbReference type="PROSITE" id="PS50022"/>
    </source>
</evidence>
<reference evidence="2" key="2">
    <citation type="submission" date="2015-06" db="UniProtKB">
        <authorList>
            <consortium name="EnsemblMetazoa"/>
        </authorList>
    </citation>
    <scope>IDENTIFICATION</scope>
</reference>
<keyword evidence="3" id="KW-1185">Reference proteome</keyword>
<dbReference type="OrthoDB" id="6502960at2759"/>
<dbReference type="EnsemblMetazoa" id="tetur26g01980.1">
    <property type="protein sequence ID" value="tetur26g01980.1"/>
    <property type="gene ID" value="tetur26g01980"/>
</dbReference>
<proteinExistence type="predicted"/>
<evidence type="ECO:0000313" key="3">
    <source>
        <dbReference type="Proteomes" id="UP000015104"/>
    </source>
</evidence>
<reference evidence="3" key="1">
    <citation type="submission" date="2011-08" db="EMBL/GenBank/DDBJ databases">
        <authorList>
            <person name="Rombauts S."/>
        </authorList>
    </citation>
    <scope>NUCLEOTIDE SEQUENCE</scope>
    <source>
        <strain evidence="3">London</strain>
    </source>
</reference>
<dbReference type="SUPFAM" id="SSF49785">
    <property type="entry name" value="Galactose-binding domain-like"/>
    <property type="match status" value="1"/>
</dbReference>
<dbReference type="InterPro" id="IPR000421">
    <property type="entry name" value="FA58C"/>
</dbReference>